<dbReference type="Proteomes" id="UP000789901">
    <property type="component" value="Unassembled WGS sequence"/>
</dbReference>
<organism evidence="1 2">
    <name type="scientific">Gigaspora margarita</name>
    <dbReference type="NCBI Taxonomy" id="4874"/>
    <lineage>
        <taxon>Eukaryota</taxon>
        <taxon>Fungi</taxon>
        <taxon>Fungi incertae sedis</taxon>
        <taxon>Mucoromycota</taxon>
        <taxon>Glomeromycotina</taxon>
        <taxon>Glomeromycetes</taxon>
        <taxon>Diversisporales</taxon>
        <taxon>Gigasporaceae</taxon>
        <taxon>Gigaspora</taxon>
    </lineage>
</organism>
<evidence type="ECO:0000313" key="1">
    <source>
        <dbReference type="EMBL" id="CAG8856956.1"/>
    </source>
</evidence>
<name>A0ABN7XQC2_GIGMA</name>
<feature type="non-terminal residue" evidence="1">
    <location>
        <position position="1"/>
    </location>
</feature>
<proteinExistence type="predicted"/>
<sequence length="97" mass="10984">IDAARSQDSINLNNYQSNDFGYNTKSSNKIQNSNIIGISSDSNSLVQYFVETNFSSNEINLEKNQNKDTQWQYCGKTLPNPLPLKVSEYLNDIATKK</sequence>
<dbReference type="EMBL" id="CAJVQB010165685">
    <property type="protein sequence ID" value="CAG8856956.1"/>
    <property type="molecule type" value="Genomic_DNA"/>
</dbReference>
<reference evidence="1 2" key="1">
    <citation type="submission" date="2021-06" db="EMBL/GenBank/DDBJ databases">
        <authorList>
            <person name="Kallberg Y."/>
            <person name="Tangrot J."/>
            <person name="Rosling A."/>
        </authorList>
    </citation>
    <scope>NUCLEOTIDE SEQUENCE [LARGE SCALE GENOMIC DNA]</scope>
    <source>
        <strain evidence="1 2">120-4 pot B 10/14</strain>
    </source>
</reference>
<comment type="caution">
    <text evidence="1">The sequence shown here is derived from an EMBL/GenBank/DDBJ whole genome shotgun (WGS) entry which is preliminary data.</text>
</comment>
<protein>
    <submittedName>
        <fullName evidence="1">19823_t:CDS:1</fullName>
    </submittedName>
</protein>
<gene>
    <name evidence="1" type="ORF">GMARGA_LOCUS45777</name>
</gene>
<keyword evidence="2" id="KW-1185">Reference proteome</keyword>
<evidence type="ECO:0000313" key="2">
    <source>
        <dbReference type="Proteomes" id="UP000789901"/>
    </source>
</evidence>
<accession>A0ABN7XQC2</accession>
<feature type="non-terminal residue" evidence="1">
    <location>
        <position position="97"/>
    </location>
</feature>